<dbReference type="InterPro" id="IPR053283">
    <property type="entry name" value="TUNICAMYCIN_INDUCED_1"/>
</dbReference>
<feature type="signal peptide" evidence="1">
    <location>
        <begin position="1"/>
        <end position="32"/>
    </location>
</feature>
<protein>
    <submittedName>
        <fullName evidence="2">Uncharacterized protein</fullName>
    </submittedName>
</protein>
<comment type="caution">
    <text evidence="2">The sequence shown here is derived from an EMBL/GenBank/DDBJ whole genome shotgun (WGS) entry which is preliminary data.</text>
</comment>
<organism evidence="2 3">
    <name type="scientific">Edaphochlamys debaryana</name>
    <dbReference type="NCBI Taxonomy" id="47281"/>
    <lineage>
        <taxon>Eukaryota</taxon>
        <taxon>Viridiplantae</taxon>
        <taxon>Chlorophyta</taxon>
        <taxon>core chlorophytes</taxon>
        <taxon>Chlorophyceae</taxon>
        <taxon>CS clade</taxon>
        <taxon>Chlamydomonadales</taxon>
        <taxon>Chlamydomonadales incertae sedis</taxon>
        <taxon>Edaphochlamys</taxon>
    </lineage>
</organism>
<reference evidence="2" key="1">
    <citation type="journal article" date="2020" name="bioRxiv">
        <title>Comparative genomics of Chlamydomonas.</title>
        <authorList>
            <person name="Craig R.J."/>
            <person name="Hasan A.R."/>
            <person name="Ness R.W."/>
            <person name="Keightley P.D."/>
        </authorList>
    </citation>
    <scope>NUCLEOTIDE SEQUENCE</scope>
    <source>
        <strain evidence="2">CCAP 11/70</strain>
    </source>
</reference>
<sequence>MAKRREERSPLALIRLLLPLACLVAAPPVASTTPLSVVHTVNDLWHSLAMTAAQQAVAAVRKSASVELDLVNVPMDTFQVMVGRQHQLAVEIEGITYNLLVGNEAEALQEARRRAATSASASSSPASAGASASSAAAAAPALPGSAAQSSALSATVASGSAEVAPLKLFTGTAGSRGPRSLELPAATLAGPLELLLSEPEGVAVYTPLPADVGGPVRRVVVEAGATVTIAGLRRVALRKPLDLPRLPGQYLAEAYAQMQLGTAEEGFENSPGIMYLAAEFRKRALKAANGTLGGEGAGKGKKGSAPKPPELLLSFEVETIAPGALTISSVPELPAGQGAPRAAPRLRVKRQPGGTVELSLRQGEVAPVDAGIDYAALSHVWAWPLPHMPAASWLPYETLLRSVLAAHPFHLDSVINKGIGMRLTQSAIQGVHLLAFDMEVRATAPRPAELDGTPFEWNERPLEIWEAIVQVHPRSADAASGKKADAGGPGYTFVPLTAQKKASFQNTLAVSRSALLLSLTNGDNSTALPDSGYDQHEVGLAAYAP</sequence>
<keyword evidence="1" id="KW-0732">Signal</keyword>
<dbReference type="EMBL" id="JAEHOE010000019">
    <property type="protein sequence ID" value="KAG2496285.1"/>
    <property type="molecule type" value="Genomic_DNA"/>
</dbReference>
<dbReference type="PANTHER" id="PTHR34454">
    <property type="entry name" value="TUNICAMYCIN INDUCED PROTEIN"/>
    <property type="match status" value="1"/>
</dbReference>
<gene>
    <name evidence="2" type="ORF">HYH03_005518</name>
</gene>
<evidence type="ECO:0000313" key="3">
    <source>
        <dbReference type="Proteomes" id="UP000612055"/>
    </source>
</evidence>
<dbReference type="Proteomes" id="UP000612055">
    <property type="component" value="Unassembled WGS sequence"/>
</dbReference>
<evidence type="ECO:0000256" key="1">
    <source>
        <dbReference type="SAM" id="SignalP"/>
    </source>
</evidence>
<keyword evidence="3" id="KW-1185">Reference proteome</keyword>
<dbReference type="PANTHER" id="PTHR34454:SF2">
    <property type="entry name" value="PROTEIN TUNICAMYCIN INDUCED 1"/>
    <property type="match status" value="1"/>
</dbReference>
<feature type="chain" id="PRO_5032937400" evidence="1">
    <location>
        <begin position="33"/>
        <end position="545"/>
    </location>
</feature>
<accession>A0A836C121</accession>
<name>A0A836C121_9CHLO</name>
<evidence type="ECO:0000313" key="2">
    <source>
        <dbReference type="EMBL" id="KAG2496285.1"/>
    </source>
</evidence>
<proteinExistence type="predicted"/>
<dbReference type="AlphaFoldDB" id="A0A836C121"/>
<dbReference type="OrthoDB" id="513870at2759"/>